<feature type="short sequence motif" description="Q motif" evidence="7">
    <location>
        <begin position="148"/>
        <end position="176"/>
    </location>
</feature>
<feature type="domain" description="DEAD-box RNA helicase Q" evidence="12">
    <location>
        <begin position="148"/>
        <end position="176"/>
    </location>
</feature>
<keyword evidence="2 8" id="KW-0547">Nucleotide-binding</keyword>
<sequence length="627" mass="68508">MSWGNETTAAPAEETNGDSWGSGAAAESTENTDGAADGETETETAAPEPPKPVLSKEEYTQNAKNKGWTEATAFDYEQFNRTGGDNSDWAGAAKKYEWQDEYGDVAPEVPELEILLFGGEFQMKKGKHYENLEIKVTIEGEKQIDPINSFDDAGLHPVLLDNVKRCGYAEPTPIQKYAIPAALTGTDIVAVSQTGSGKTAAYMIPVLSRLMGKAKKLCAPKPNYADPSYNPKFSMVRAEPLVVIVVPTRELAMQIFDEARRLCYRSMLRPCVAYGGLPMGITCEELGKGCDILIATPGRLCHLMEKPELLTMSRVKYTIIDEADEMLDQDWSEELQKIMAGGDSNEDADHIYMMFSATFPKGAREMARQYMAPDYYRIRVGRSGQAHKNIRQEIIQVDRDMKREAVYDLIMAAEPARTLIFCNSKPAVDLLDDFLYNRGLPTTSIHADRGQREREDALRSFRTGRCPILIATGVSARGWDVAGVAHVINYDLPSNMYGGIQEYVHRIGRTARIGHQGLATSFYTDRDEDLAQDLVNILVECECEVPEFLSHLKPEGAEINFDDDTDDEAEAEETAGEEGAAAPAAWGAEASAEEGADAGGFAADAGGFAADDGFKADGAAAVSVGGW</sequence>
<dbReference type="GO" id="GO:0003676">
    <property type="term" value="F:nucleic acid binding"/>
    <property type="evidence" value="ECO:0007669"/>
    <property type="project" value="InterPro"/>
</dbReference>
<gene>
    <name evidence="13" type="ORF">LTR97_011312</name>
</gene>
<evidence type="ECO:0000313" key="13">
    <source>
        <dbReference type="EMBL" id="KAK5692138.1"/>
    </source>
</evidence>
<dbReference type="InterPro" id="IPR014001">
    <property type="entry name" value="Helicase_ATP-bd"/>
</dbReference>
<dbReference type="PROSITE" id="PS00039">
    <property type="entry name" value="DEAD_ATP_HELICASE"/>
    <property type="match status" value="1"/>
</dbReference>
<protein>
    <recommendedName>
        <fullName evidence="1">RNA helicase</fullName>
        <ecNumber evidence="1">3.6.4.13</ecNumber>
    </recommendedName>
</protein>
<dbReference type="Pfam" id="PF00271">
    <property type="entry name" value="Helicase_C"/>
    <property type="match status" value="1"/>
</dbReference>
<keyword evidence="3 8" id="KW-0378">Hydrolase</keyword>
<evidence type="ECO:0000313" key="14">
    <source>
        <dbReference type="Proteomes" id="UP001310594"/>
    </source>
</evidence>
<evidence type="ECO:0000256" key="9">
    <source>
        <dbReference type="SAM" id="MobiDB-lite"/>
    </source>
</evidence>
<name>A0AAN7VYZ1_9PEZI</name>
<reference evidence="13" key="1">
    <citation type="submission" date="2023-08" db="EMBL/GenBank/DDBJ databases">
        <title>Black Yeasts Isolated from many extreme environments.</title>
        <authorList>
            <person name="Coleine C."/>
            <person name="Stajich J.E."/>
            <person name="Selbmann L."/>
        </authorList>
    </citation>
    <scope>NUCLEOTIDE SEQUENCE</scope>
    <source>
        <strain evidence="13">CCFEE 5810</strain>
    </source>
</reference>
<feature type="domain" description="Helicase C-terminal" evidence="11">
    <location>
        <begin position="389"/>
        <end position="553"/>
    </location>
</feature>
<proteinExistence type="inferred from homology"/>
<comment type="catalytic activity">
    <reaction evidence="6">
        <text>ATP + H2O = ADP + phosphate + H(+)</text>
        <dbReference type="Rhea" id="RHEA:13065"/>
        <dbReference type="ChEBI" id="CHEBI:15377"/>
        <dbReference type="ChEBI" id="CHEBI:15378"/>
        <dbReference type="ChEBI" id="CHEBI:30616"/>
        <dbReference type="ChEBI" id="CHEBI:43474"/>
        <dbReference type="ChEBI" id="CHEBI:456216"/>
        <dbReference type="EC" id="3.6.4.13"/>
    </reaction>
</comment>
<dbReference type="SMART" id="SM00490">
    <property type="entry name" value="HELICc"/>
    <property type="match status" value="1"/>
</dbReference>
<dbReference type="GO" id="GO:0003724">
    <property type="term" value="F:RNA helicase activity"/>
    <property type="evidence" value="ECO:0007669"/>
    <property type="project" value="UniProtKB-EC"/>
</dbReference>
<keyword evidence="4 8" id="KW-0347">Helicase</keyword>
<comment type="similarity">
    <text evidence="8">Belongs to the DEAD box helicase family.</text>
</comment>
<dbReference type="InterPro" id="IPR000629">
    <property type="entry name" value="RNA-helicase_DEAD-box_CS"/>
</dbReference>
<dbReference type="AlphaFoldDB" id="A0AAN7VYZ1"/>
<evidence type="ECO:0000256" key="3">
    <source>
        <dbReference type="ARBA" id="ARBA00022801"/>
    </source>
</evidence>
<dbReference type="Pfam" id="PF00270">
    <property type="entry name" value="DEAD"/>
    <property type="match status" value="1"/>
</dbReference>
<feature type="region of interest" description="Disordered" evidence="9">
    <location>
        <begin position="1"/>
        <end position="64"/>
    </location>
</feature>
<feature type="region of interest" description="Disordered" evidence="9">
    <location>
        <begin position="555"/>
        <end position="602"/>
    </location>
</feature>
<evidence type="ECO:0000256" key="7">
    <source>
        <dbReference type="PROSITE-ProRule" id="PRU00552"/>
    </source>
</evidence>
<evidence type="ECO:0000256" key="4">
    <source>
        <dbReference type="ARBA" id="ARBA00022806"/>
    </source>
</evidence>
<dbReference type="InterPro" id="IPR011545">
    <property type="entry name" value="DEAD/DEAH_box_helicase_dom"/>
</dbReference>
<dbReference type="PROSITE" id="PS51194">
    <property type="entry name" value="HELICASE_CTER"/>
    <property type="match status" value="1"/>
</dbReference>
<dbReference type="GO" id="GO:0016787">
    <property type="term" value="F:hydrolase activity"/>
    <property type="evidence" value="ECO:0007669"/>
    <property type="project" value="UniProtKB-KW"/>
</dbReference>
<evidence type="ECO:0000256" key="5">
    <source>
        <dbReference type="ARBA" id="ARBA00022840"/>
    </source>
</evidence>
<accession>A0AAN7VYZ1</accession>
<dbReference type="PROSITE" id="PS51192">
    <property type="entry name" value="HELICASE_ATP_BIND_1"/>
    <property type="match status" value="1"/>
</dbReference>
<dbReference type="CDD" id="cd18787">
    <property type="entry name" value="SF2_C_DEAD"/>
    <property type="match status" value="1"/>
</dbReference>
<dbReference type="InterPro" id="IPR014014">
    <property type="entry name" value="RNA_helicase_DEAD_Q_motif"/>
</dbReference>
<dbReference type="InterPro" id="IPR001650">
    <property type="entry name" value="Helicase_C-like"/>
</dbReference>
<evidence type="ECO:0000259" key="12">
    <source>
        <dbReference type="PROSITE" id="PS51195"/>
    </source>
</evidence>
<dbReference type="Gene3D" id="3.40.50.300">
    <property type="entry name" value="P-loop containing nucleotide triphosphate hydrolases"/>
    <property type="match status" value="2"/>
</dbReference>
<comment type="caution">
    <text evidence="13">The sequence shown here is derived from an EMBL/GenBank/DDBJ whole genome shotgun (WGS) entry which is preliminary data.</text>
</comment>
<evidence type="ECO:0000256" key="6">
    <source>
        <dbReference type="ARBA" id="ARBA00047984"/>
    </source>
</evidence>
<dbReference type="PANTHER" id="PTHR47958">
    <property type="entry name" value="ATP-DEPENDENT RNA HELICASE DBP3"/>
    <property type="match status" value="1"/>
</dbReference>
<feature type="compositionally biased region" description="Acidic residues" evidence="9">
    <location>
        <begin position="560"/>
        <end position="576"/>
    </location>
</feature>
<evidence type="ECO:0000256" key="8">
    <source>
        <dbReference type="RuleBase" id="RU000492"/>
    </source>
</evidence>
<evidence type="ECO:0000256" key="2">
    <source>
        <dbReference type="ARBA" id="ARBA00022741"/>
    </source>
</evidence>
<dbReference type="SMART" id="SM00487">
    <property type="entry name" value="DEXDc"/>
    <property type="match status" value="1"/>
</dbReference>
<evidence type="ECO:0000259" key="11">
    <source>
        <dbReference type="PROSITE" id="PS51194"/>
    </source>
</evidence>
<organism evidence="13 14">
    <name type="scientific">Elasticomyces elasticus</name>
    <dbReference type="NCBI Taxonomy" id="574655"/>
    <lineage>
        <taxon>Eukaryota</taxon>
        <taxon>Fungi</taxon>
        <taxon>Dikarya</taxon>
        <taxon>Ascomycota</taxon>
        <taxon>Pezizomycotina</taxon>
        <taxon>Dothideomycetes</taxon>
        <taxon>Dothideomycetidae</taxon>
        <taxon>Mycosphaerellales</taxon>
        <taxon>Teratosphaeriaceae</taxon>
        <taxon>Elasticomyces</taxon>
    </lineage>
</organism>
<dbReference type="EC" id="3.6.4.13" evidence="1"/>
<dbReference type="GO" id="GO:0005524">
    <property type="term" value="F:ATP binding"/>
    <property type="evidence" value="ECO:0007669"/>
    <property type="project" value="UniProtKB-KW"/>
</dbReference>
<keyword evidence="5 8" id="KW-0067">ATP-binding</keyword>
<feature type="domain" description="Helicase ATP-binding" evidence="10">
    <location>
        <begin position="179"/>
        <end position="377"/>
    </location>
</feature>
<dbReference type="Proteomes" id="UP001310594">
    <property type="component" value="Unassembled WGS sequence"/>
</dbReference>
<feature type="compositionally biased region" description="Low complexity" evidence="9">
    <location>
        <begin position="577"/>
        <end position="590"/>
    </location>
</feature>
<dbReference type="InterPro" id="IPR027417">
    <property type="entry name" value="P-loop_NTPase"/>
</dbReference>
<evidence type="ECO:0000259" key="10">
    <source>
        <dbReference type="PROSITE" id="PS51192"/>
    </source>
</evidence>
<dbReference type="EMBL" id="JAVRQU010000020">
    <property type="protein sequence ID" value="KAK5692138.1"/>
    <property type="molecule type" value="Genomic_DNA"/>
</dbReference>
<dbReference type="PROSITE" id="PS51195">
    <property type="entry name" value="Q_MOTIF"/>
    <property type="match status" value="1"/>
</dbReference>
<evidence type="ECO:0000256" key="1">
    <source>
        <dbReference type="ARBA" id="ARBA00012552"/>
    </source>
</evidence>
<dbReference type="SUPFAM" id="SSF52540">
    <property type="entry name" value="P-loop containing nucleoside triphosphate hydrolases"/>
    <property type="match status" value="1"/>
</dbReference>